<proteinExistence type="inferred from homology"/>
<dbReference type="GO" id="GO:1904680">
    <property type="term" value="F:peptide transmembrane transporter activity"/>
    <property type="evidence" value="ECO:0007669"/>
    <property type="project" value="TreeGrafter"/>
</dbReference>
<reference evidence="7 8" key="1">
    <citation type="submission" date="2013-11" db="EMBL/GenBank/DDBJ databases">
        <title>Complete genome sequence of Rhizobium gallicum bv. gallicum R602.</title>
        <authorList>
            <person name="Bustos P."/>
            <person name="Santamaria R.I."/>
            <person name="Lozano L."/>
            <person name="Acosta J.L."/>
            <person name="Ormeno-Orrillo E."/>
            <person name="Rogel M.A."/>
            <person name="Romero D."/>
            <person name="Cevallos M.A."/>
            <person name="Martinez-Romero E."/>
            <person name="Gonzalez V."/>
        </authorList>
    </citation>
    <scope>NUCLEOTIDE SEQUENCE [LARGE SCALE GENOMIC DNA]</scope>
    <source>
        <strain evidence="7 8">R602</strain>
        <plasmid evidence="7 8">pRgalR602c</plasmid>
    </source>
</reference>
<name>A0A0B4XGD7_9HYPH</name>
<dbReference type="Gene3D" id="3.90.76.10">
    <property type="entry name" value="Dipeptide-binding Protein, Domain 1"/>
    <property type="match status" value="1"/>
</dbReference>
<evidence type="ECO:0000259" key="6">
    <source>
        <dbReference type="Pfam" id="PF00496"/>
    </source>
</evidence>
<dbReference type="Proteomes" id="UP000031368">
    <property type="component" value="Plasmid pRgalR602c"/>
</dbReference>
<sequence length="531" mass="58309">MKHFRKGLFVGAAISLLALTASAAVAETPKDQLVIGTSLAQVLSLDPQQATEGKANEIMCNLYDRLVLATPGGKIAPQLAESWAIDDKGITFKLREAAFASGNPVTSKDVVFSLTRLLKMNQAAAANLKRVGYNADNVEKLVTAPDERTVRIDLSGEVTPELLLYRLAMVTTSVVDSVEVEKHVKDNDYGNAWLRTNSAGSGPFTLNRWTPNEIVILDVNKDYVGGEPKMRRVVIRHVPESQVERLMLERGDIDIASALSASDLATFQDKQGFQIQRVPTGGFYVLSMNAGNQYLSHPKVREAIAYGIDYAGIEKTIMGPYGRVRTVPVPENYEYAISSPDWHLDVEKAKSLLAEAGFKDGFSLSLKTIAQTPRIDLATAIQASLAQIGIKVNIQQGNGSEIIAAHRARDFDLLIPQTGAYMPNVLGSMEQFSSNPDNSKEANNAGNFVWRSAWDIPELTKLTAKASLEPDAKKRGELYVEMQKMFVDLKPAVLPLFERYEPIVLNARVKDYVGHPNMTTRLEAVTKAETE</sequence>
<dbReference type="EMBL" id="CP006880">
    <property type="protein sequence ID" value="AJD45492.1"/>
    <property type="molecule type" value="Genomic_DNA"/>
</dbReference>
<dbReference type="GO" id="GO:0015833">
    <property type="term" value="P:peptide transport"/>
    <property type="evidence" value="ECO:0007669"/>
    <property type="project" value="TreeGrafter"/>
</dbReference>
<dbReference type="SUPFAM" id="SSF53850">
    <property type="entry name" value="Periplasmic binding protein-like II"/>
    <property type="match status" value="1"/>
</dbReference>
<evidence type="ECO:0000256" key="5">
    <source>
        <dbReference type="SAM" id="SignalP"/>
    </source>
</evidence>
<comment type="subcellular location">
    <subcellularLocation>
        <location evidence="1">Periplasm</location>
    </subcellularLocation>
</comment>
<feature type="signal peptide" evidence="5">
    <location>
        <begin position="1"/>
        <end position="23"/>
    </location>
</feature>
<dbReference type="AlphaFoldDB" id="A0A0B4XGD7"/>
<keyword evidence="7" id="KW-0614">Plasmid</keyword>
<dbReference type="GO" id="GO:0030288">
    <property type="term" value="C:outer membrane-bounded periplasmic space"/>
    <property type="evidence" value="ECO:0007669"/>
    <property type="project" value="UniProtKB-ARBA"/>
</dbReference>
<evidence type="ECO:0000256" key="1">
    <source>
        <dbReference type="ARBA" id="ARBA00004418"/>
    </source>
</evidence>
<feature type="domain" description="Solute-binding protein family 5" evidence="6">
    <location>
        <begin position="74"/>
        <end position="438"/>
    </location>
</feature>
<dbReference type="PANTHER" id="PTHR30290">
    <property type="entry name" value="PERIPLASMIC BINDING COMPONENT OF ABC TRANSPORTER"/>
    <property type="match status" value="1"/>
</dbReference>
<dbReference type="CDD" id="cd08512">
    <property type="entry name" value="PBP2_NikA_DppA_OppA_like_7"/>
    <property type="match status" value="1"/>
</dbReference>
<comment type="similarity">
    <text evidence="2">Belongs to the bacterial solute-binding protein 5 family.</text>
</comment>
<evidence type="ECO:0000256" key="3">
    <source>
        <dbReference type="ARBA" id="ARBA00022448"/>
    </source>
</evidence>
<dbReference type="InterPro" id="IPR030678">
    <property type="entry name" value="Peptide/Ni-bd"/>
</dbReference>
<evidence type="ECO:0000256" key="2">
    <source>
        <dbReference type="ARBA" id="ARBA00005695"/>
    </source>
</evidence>
<dbReference type="Pfam" id="PF00496">
    <property type="entry name" value="SBP_bac_5"/>
    <property type="match status" value="1"/>
</dbReference>
<keyword evidence="4 5" id="KW-0732">Signal</keyword>
<dbReference type="RefSeq" id="WP_040115696.1">
    <property type="nucleotide sequence ID" value="NZ_CP006880.1"/>
</dbReference>
<evidence type="ECO:0000313" key="7">
    <source>
        <dbReference type="EMBL" id="AJD45492.1"/>
    </source>
</evidence>
<organism evidence="7 8">
    <name type="scientific">Rhizobium gallicum bv. gallicum R602sp</name>
    <dbReference type="NCBI Taxonomy" id="1041138"/>
    <lineage>
        <taxon>Bacteria</taxon>
        <taxon>Pseudomonadati</taxon>
        <taxon>Pseudomonadota</taxon>
        <taxon>Alphaproteobacteria</taxon>
        <taxon>Hyphomicrobiales</taxon>
        <taxon>Rhizobiaceae</taxon>
        <taxon>Rhizobium/Agrobacterium group</taxon>
        <taxon>Rhizobium</taxon>
    </lineage>
</organism>
<dbReference type="KEGG" id="rga:RGR602_PC01466"/>
<dbReference type="Gene3D" id="3.40.190.10">
    <property type="entry name" value="Periplasmic binding protein-like II"/>
    <property type="match status" value="1"/>
</dbReference>
<evidence type="ECO:0000313" key="8">
    <source>
        <dbReference type="Proteomes" id="UP000031368"/>
    </source>
</evidence>
<accession>A0A0B4XGD7</accession>
<keyword evidence="8" id="KW-1185">Reference proteome</keyword>
<dbReference type="PIRSF" id="PIRSF002741">
    <property type="entry name" value="MppA"/>
    <property type="match status" value="1"/>
</dbReference>
<dbReference type="HOGENOM" id="CLU_017028_7_2_5"/>
<dbReference type="GO" id="GO:0043190">
    <property type="term" value="C:ATP-binding cassette (ABC) transporter complex"/>
    <property type="evidence" value="ECO:0007669"/>
    <property type="project" value="InterPro"/>
</dbReference>
<evidence type="ECO:0000256" key="4">
    <source>
        <dbReference type="ARBA" id="ARBA00022729"/>
    </source>
</evidence>
<dbReference type="InterPro" id="IPR000914">
    <property type="entry name" value="SBP_5_dom"/>
</dbReference>
<dbReference type="Gene3D" id="3.10.105.10">
    <property type="entry name" value="Dipeptide-binding Protein, Domain 3"/>
    <property type="match status" value="1"/>
</dbReference>
<dbReference type="PANTHER" id="PTHR30290:SF10">
    <property type="entry name" value="PERIPLASMIC OLIGOPEPTIDE-BINDING PROTEIN-RELATED"/>
    <property type="match status" value="1"/>
</dbReference>
<geneLocation type="plasmid" evidence="7 8">
    <name>pRgalR602c</name>
</geneLocation>
<gene>
    <name evidence="7" type="ORF">RGR602_PC01466</name>
</gene>
<dbReference type="InterPro" id="IPR039424">
    <property type="entry name" value="SBP_5"/>
</dbReference>
<keyword evidence="3" id="KW-0813">Transport</keyword>
<feature type="chain" id="PRO_5002097195" evidence="5">
    <location>
        <begin position="24"/>
        <end position="531"/>
    </location>
</feature>
<protein>
    <submittedName>
        <fullName evidence="7">Dipeptide ABC transporter substrate-binding protein</fullName>
    </submittedName>
</protein>